<keyword evidence="7" id="KW-0150">Chloroplast</keyword>
<dbReference type="AlphaFoldDB" id="A0A194YSN3"/>
<dbReference type="GO" id="GO:0008320">
    <property type="term" value="F:protein transmembrane transporter activity"/>
    <property type="evidence" value="ECO:0000318"/>
    <property type="project" value="GO_Central"/>
</dbReference>
<feature type="transmembrane region" description="Helical" evidence="7">
    <location>
        <begin position="180"/>
        <end position="198"/>
    </location>
</feature>
<keyword evidence="4" id="KW-1001">Plastid inner membrane</keyword>
<keyword evidence="9" id="KW-1185">Reference proteome</keyword>
<protein>
    <recommendedName>
        <fullName evidence="7">Protein TIC 20</fullName>
    </recommendedName>
</protein>
<dbReference type="ExpressionAtlas" id="A0A194YSN3">
    <property type="expression patterns" value="baseline and differential"/>
</dbReference>
<comment type="caution">
    <text evidence="7">Lacks conserved residue(s) required for the propagation of feature annotation.</text>
</comment>
<accession>A0A194YSN3</accession>
<keyword evidence="5 7" id="KW-1133">Transmembrane helix</keyword>
<comment type="function">
    <text evidence="7">Involved in protein precursor import into chloroplasts.</text>
</comment>
<evidence type="ECO:0000256" key="1">
    <source>
        <dbReference type="ARBA" id="ARBA00004478"/>
    </source>
</evidence>
<name>A0A194YSN3_SORBI</name>
<dbReference type="STRING" id="4558.A0A194YSN3"/>
<evidence type="ECO:0000256" key="2">
    <source>
        <dbReference type="ARBA" id="ARBA00009596"/>
    </source>
</evidence>
<evidence type="ECO:0000256" key="3">
    <source>
        <dbReference type="ARBA" id="ARBA00022692"/>
    </source>
</evidence>
<keyword evidence="7" id="KW-0934">Plastid</keyword>
<dbReference type="Proteomes" id="UP000000768">
    <property type="component" value="Chromosome 4"/>
</dbReference>
<comment type="similarity">
    <text evidence="2 7">Belongs to the Tic20 family.</text>
</comment>
<dbReference type="PANTHER" id="PTHR33510:SF11">
    <property type="entry name" value="PROTEIN TIC 20-V, CHLOROPLASTIC"/>
    <property type="match status" value="1"/>
</dbReference>
<gene>
    <name evidence="8" type="ORF">SORBI_3004G253400</name>
</gene>
<feature type="transmembrane region" description="Helical" evidence="7">
    <location>
        <begin position="141"/>
        <end position="160"/>
    </location>
</feature>
<dbReference type="InterPro" id="IPR005691">
    <property type="entry name" value="Tic20"/>
</dbReference>
<keyword evidence="3 7" id="KW-0812">Transmembrane</keyword>
<dbReference type="GO" id="GO:0045037">
    <property type="term" value="P:protein import into chloroplast stroma"/>
    <property type="evidence" value="ECO:0000318"/>
    <property type="project" value="GO_Central"/>
</dbReference>
<keyword evidence="6 7" id="KW-0472">Membrane</keyword>
<sequence length="268" mass="29277">MASAVSLLLLSPPRHLHRDVTSRLLSTPHRRVLLAAPTSATPRRLLAAPPPRASNNNDNSGAVEAPDRLVAAVAYLYPFLDGAHHGRFLLAQFPFFNALLRPLGPAARLFHSSPLTPFLLFLTLYFAVVRNQQAFSRFVRFNAMQAVVLDVLLIFPDLLAQSFAPSGGVGFEVFQSMESTVFLFLLVSLVYGSGACLLGKTPRLPIVADAAERQKHRNGSLVLAANHKLSIVYNCLAVYIGLVTTSMDELCKVDTMTLQPSVLPYLLN</sequence>
<comment type="subcellular location">
    <subcellularLocation>
        <location evidence="1">Plastid</location>
        <location evidence="1">Chloroplast inner membrane</location>
        <topology evidence="1">Multi-pass membrane protein</topology>
    </subcellularLocation>
    <subcellularLocation>
        <location evidence="7">Plastid</location>
        <location evidence="7">Chloroplast membrane</location>
        <topology evidence="7">Multi-pass membrane protein</topology>
    </subcellularLocation>
</comment>
<evidence type="ECO:0000313" key="9">
    <source>
        <dbReference type="Proteomes" id="UP000000768"/>
    </source>
</evidence>
<evidence type="ECO:0000256" key="4">
    <source>
        <dbReference type="ARBA" id="ARBA00022780"/>
    </source>
</evidence>
<evidence type="ECO:0000313" key="8">
    <source>
        <dbReference type="EMBL" id="KXG30840.1"/>
    </source>
</evidence>
<reference evidence="9" key="2">
    <citation type="journal article" date="2018" name="Plant J.">
        <title>The Sorghum bicolor reference genome: improved assembly, gene annotations, a transcriptome atlas, and signatures of genome organization.</title>
        <authorList>
            <person name="McCormick R.F."/>
            <person name="Truong S.K."/>
            <person name="Sreedasyam A."/>
            <person name="Jenkins J."/>
            <person name="Shu S."/>
            <person name="Sims D."/>
            <person name="Kennedy M."/>
            <person name="Amirebrahimi M."/>
            <person name="Weers B.D."/>
            <person name="McKinley B."/>
            <person name="Mattison A."/>
            <person name="Morishige D.T."/>
            <person name="Grimwood J."/>
            <person name="Schmutz J."/>
            <person name="Mullet J.E."/>
        </authorList>
    </citation>
    <scope>NUCLEOTIDE SEQUENCE [LARGE SCALE GENOMIC DNA]</scope>
    <source>
        <strain evidence="9">cv. BTx623</strain>
    </source>
</reference>
<dbReference type="PANTHER" id="PTHR33510">
    <property type="entry name" value="PROTEIN TIC 20-II, CHLOROPLASTIC"/>
    <property type="match status" value="1"/>
</dbReference>
<proteinExistence type="inferred from homology"/>
<feature type="transmembrane region" description="Helical" evidence="7">
    <location>
        <begin position="109"/>
        <end position="129"/>
    </location>
</feature>
<dbReference type="Pfam" id="PF16166">
    <property type="entry name" value="TIC20"/>
    <property type="match status" value="1"/>
</dbReference>
<evidence type="ECO:0000256" key="5">
    <source>
        <dbReference type="ARBA" id="ARBA00022989"/>
    </source>
</evidence>
<dbReference type="EMBL" id="CM000763">
    <property type="protein sequence ID" value="KXG30840.1"/>
    <property type="molecule type" value="Genomic_DNA"/>
</dbReference>
<dbReference type="Gramene" id="KXG30840">
    <property type="protein sequence ID" value="KXG30840"/>
    <property type="gene ID" value="SORBI_3004G253400"/>
</dbReference>
<dbReference type="InParanoid" id="A0A194YSN3"/>
<organism evidence="8 9">
    <name type="scientific">Sorghum bicolor</name>
    <name type="common">Sorghum</name>
    <name type="synonym">Sorghum vulgare</name>
    <dbReference type="NCBI Taxonomy" id="4558"/>
    <lineage>
        <taxon>Eukaryota</taxon>
        <taxon>Viridiplantae</taxon>
        <taxon>Streptophyta</taxon>
        <taxon>Embryophyta</taxon>
        <taxon>Tracheophyta</taxon>
        <taxon>Spermatophyta</taxon>
        <taxon>Magnoliopsida</taxon>
        <taxon>Liliopsida</taxon>
        <taxon>Poales</taxon>
        <taxon>Poaceae</taxon>
        <taxon>PACMAD clade</taxon>
        <taxon>Panicoideae</taxon>
        <taxon>Andropogonodae</taxon>
        <taxon>Andropogoneae</taxon>
        <taxon>Sorghinae</taxon>
        <taxon>Sorghum</taxon>
    </lineage>
</organism>
<dbReference type="GO" id="GO:0009706">
    <property type="term" value="C:chloroplast inner membrane"/>
    <property type="evidence" value="ECO:0000318"/>
    <property type="project" value="GO_Central"/>
</dbReference>
<evidence type="ECO:0000256" key="6">
    <source>
        <dbReference type="ARBA" id="ARBA00023136"/>
    </source>
</evidence>
<evidence type="ECO:0000256" key="7">
    <source>
        <dbReference type="RuleBase" id="RU367003"/>
    </source>
</evidence>
<reference evidence="8 9" key="1">
    <citation type="journal article" date="2009" name="Nature">
        <title>The Sorghum bicolor genome and the diversification of grasses.</title>
        <authorList>
            <person name="Paterson A.H."/>
            <person name="Bowers J.E."/>
            <person name="Bruggmann R."/>
            <person name="Dubchak I."/>
            <person name="Grimwood J."/>
            <person name="Gundlach H."/>
            <person name="Haberer G."/>
            <person name="Hellsten U."/>
            <person name="Mitros T."/>
            <person name="Poliakov A."/>
            <person name="Schmutz J."/>
            <person name="Spannagl M."/>
            <person name="Tang H."/>
            <person name="Wang X."/>
            <person name="Wicker T."/>
            <person name="Bharti A.K."/>
            <person name="Chapman J."/>
            <person name="Feltus F.A."/>
            <person name="Gowik U."/>
            <person name="Grigoriev I.V."/>
            <person name="Lyons E."/>
            <person name="Maher C.A."/>
            <person name="Martis M."/>
            <person name="Narechania A."/>
            <person name="Otillar R.P."/>
            <person name="Penning B.W."/>
            <person name="Salamov A.A."/>
            <person name="Wang Y."/>
            <person name="Zhang L."/>
            <person name="Carpita N.C."/>
            <person name="Freeling M."/>
            <person name="Gingle A.R."/>
            <person name="Hash C.T."/>
            <person name="Keller B."/>
            <person name="Klein P."/>
            <person name="Kresovich S."/>
            <person name="McCann M.C."/>
            <person name="Ming R."/>
            <person name="Peterson D.G."/>
            <person name="Mehboob-ur-Rahman"/>
            <person name="Ware D."/>
            <person name="Westhoff P."/>
            <person name="Mayer K.F."/>
            <person name="Messing J."/>
            <person name="Rokhsar D.S."/>
        </authorList>
    </citation>
    <scope>NUCLEOTIDE SEQUENCE [LARGE SCALE GENOMIC DNA]</scope>
    <source>
        <strain evidence="9">cv. BTx623</strain>
    </source>
</reference>